<accession>A0A818E3K3</accession>
<dbReference type="AlphaFoldDB" id="A0A818E3K3"/>
<comment type="caution">
    <text evidence="1">The sequence shown here is derived from an EMBL/GenBank/DDBJ whole genome shotgun (WGS) entry which is preliminary data.</text>
</comment>
<evidence type="ECO:0000313" key="1">
    <source>
        <dbReference type="EMBL" id="CAF3454682.1"/>
    </source>
</evidence>
<organism evidence="1 3">
    <name type="scientific">Rotaria socialis</name>
    <dbReference type="NCBI Taxonomy" id="392032"/>
    <lineage>
        <taxon>Eukaryota</taxon>
        <taxon>Metazoa</taxon>
        <taxon>Spiralia</taxon>
        <taxon>Gnathifera</taxon>
        <taxon>Rotifera</taxon>
        <taxon>Eurotatoria</taxon>
        <taxon>Bdelloidea</taxon>
        <taxon>Philodinida</taxon>
        <taxon>Philodinidae</taxon>
        <taxon>Rotaria</taxon>
    </lineage>
</organism>
<dbReference type="EMBL" id="CAJOBS010005506">
    <property type="protein sequence ID" value="CAF4900703.1"/>
    <property type="molecule type" value="Genomic_DNA"/>
</dbReference>
<protein>
    <submittedName>
        <fullName evidence="1">Uncharacterized protein</fullName>
    </submittedName>
</protein>
<evidence type="ECO:0000313" key="2">
    <source>
        <dbReference type="EMBL" id="CAF4900703.1"/>
    </source>
</evidence>
<sequence>MAIDLITSYEAQIDRLNQSIQGREQLFDENRLNDQQIKELVDDVGQRWLINKILQQLRQEQVQRHQPAQ</sequence>
<dbReference type="Proteomes" id="UP000663838">
    <property type="component" value="Unassembled WGS sequence"/>
</dbReference>
<name>A0A818E3K3_9BILA</name>
<gene>
    <name evidence="1" type="ORF">KIK155_LOCUS12637</name>
    <name evidence="2" type="ORF">TOA249_LOCUS30657</name>
</gene>
<reference evidence="1" key="1">
    <citation type="submission" date="2021-02" db="EMBL/GenBank/DDBJ databases">
        <authorList>
            <person name="Nowell W R."/>
        </authorList>
    </citation>
    <scope>NUCLEOTIDE SEQUENCE</scope>
</reference>
<dbReference type="Proteomes" id="UP000663865">
    <property type="component" value="Unassembled WGS sequence"/>
</dbReference>
<evidence type="ECO:0000313" key="3">
    <source>
        <dbReference type="Proteomes" id="UP000663865"/>
    </source>
</evidence>
<proteinExistence type="predicted"/>
<dbReference type="EMBL" id="CAJNYV010002097">
    <property type="protein sequence ID" value="CAF3454682.1"/>
    <property type="molecule type" value="Genomic_DNA"/>
</dbReference>